<feature type="compositionally biased region" description="Basic and acidic residues" evidence="1">
    <location>
        <begin position="26"/>
        <end position="35"/>
    </location>
</feature>
<protein>
    <submittedName>
        <fullName evidence="3">Aste57867_18133 protein</fullName>
    </submittedName>
</protein>
<dbReference type="EMBL" id="CAADRA010006398">
    <property type="protein sequence ID" value="VFT94871.1"/>
    <property type="molecule type" value="Genomic_DNA"/>
</dbReference>
<keyword evidence="4" id="KW-1185">Reference proteome</keyword>
<gene>
    <name evidence="3" type="primary">Aste57867_18133</name>
    <name evidence="2" type="ORF">As57867_018071</name>
    <name evidence="3" type="ORF">ASTE57867_18133</name>
</gene>
<evidence type="ECO:0000313" key="3">
    <source>
        <dbReference type="EMBL" id="VFT94871.1"/>
    </source>
</evidence>
<name>A0A485L9M2_9STRA</name>
<organism evidence="3 4">
    <name type="scientific">Aphanomyces stellatus</name>
    <dbReference type="NCBI Taxonomy" id="120398"/>
    <lineage>
        <taxon>Eukaryota</taxon>
        <taxon>Sar</taxon>
        <taxon>Stramenopiles</taxon>
        <taxon>Oomycota</taxon>
        <taxon>Saprolegniomycetes</taxon>
        <taxon>Saprolegniales</taxon>
        <taxon>Verrucalvaceae</taxon>
        <taxon>Aphanomyces</taxon>
    </lineage>
</organism>
<evidence type="ECO:0000256" key="1">
    <source>
        <dbReference type="SAM" id="MobiDB-lite"/>
    </source>
</evidence>
<sequence>MGEMDGTSAASSPTSSSSNVTSGKINFRDRNEYQRKAQQRYRKERSVHRKQLRQLVVDLEARVSHLQEEAGAGGGSSSMRQKHRKGSGGMLPWTDVALALQDAVELSQTENADLRVQVKDAKRVAYLLMTYVGDLMVARTCLRTKMETWQHVSLLADPTARRHGFDWITTQLFHGAPRVFAENAFPASTHEVFFGVDVAPDQYQVVIRHQRLVPHCVGDLTAAYRRFFLESNGFGYAIEDLADDDETSSTTTAPSLHAMDMVYRRRNIGNPEIGDVMQNYVHRQFVDDDGRRSVLVARNIVSDDKHPLGAYKRDASGWIEVQAMDAQTSLVRECWTVCPLLRGDAFASWADEASFYGLQLDLFATAELQFAALQQAVFRQGQSVLAKRNAFFDTLR</sequence>
<dbReference type="OrthoDB" id="74321at2759"/>
<proteinExistence type="predicted"/>
<accession>A0A485L9M2</accession>
<dbReference type="Proteomes" id="UP000332933">
    <property type="component" value="Unassembled WGS sequence"/>
</dbReference>
<dbReference type="EMBL" id="VJMH01006377">
    <property type="protein sequence ID" value="KAF0690477.1"/>
    <property type="molecule type" value="Genomic_DNA"/>
</dbReference>
<feature type="compositionally biased region" description="Basic residues" evidence="1">
    <location>
        <begin position="37"/>
        <end position="47"/>
    </location>
</feature>
<reference evidence="2" key="2">
    <citation type="submission" date="2019-06" db="EMBL/GenBank/DDBJ databases">
        <title>Genomics analysis of Aphanomyces spp. identifies a new class of oomycete effector associated with host adaptation.</title>
        <authorList>
            <person name="Gaulin E."/>
        </authorList>
    </citation>
    <scope>NUCLEOTIDE SEQUENCE</scope>
    <source>
        <strain evidence="2">CBS 578.67</strain>
    </source>
</reference>
<evidence type="ECO:0000313" key="4">
    <source>
        <dbReference type="Proteomes" id="UP000332933"/>
    </source>
</evidence>
<evidence type="ECO:0000313" key="2">
    <source>
        <dbReference type="EMBL" id="KAF0690477.1"/>
    </source>
</evidence>
<dbReference type="AlphaFoldDB" id="A0A485L9M2"/>
<dbReference type="CDD" id="cd14686">
    <property type="entry name" value="bZIP"/>
    <property type="match status" value="1"/>
</dbReference>
<feature type="compositionally biased region" description="Low complexity" evidence="1">
    <location>
        <begin position="7"/>
        <end position="22"/>
    </location>
</feature>
<feature type="region of interest" description="Disordered" evidence="1">
    <location>
        <begin position="1"/>
        <end position="47"/>
    </location>
</feature>
<reference evidence="3 4" key="1">
    <citation type="submission" date="2019-03" db="EMBL/GenBank/DDBJ databases">
        <authorList>
            <person name="Gaulin E."/>
            <person name="Dumas B."/>
        </authorList>
    </citation>
    <scope>NUCLEOTIDE SEQUENCE [LARGE SCALE GENOMIC DNA]</scope>
    <source>
        <strain evidence="3">CBS 568.67</strain>
    </source>
</reference>
<feature type="region of interest" description="Disordered" evidence="1">
    <location>
        <begin position="67"/>
        <end position="87"/>
    </location>
</feature>